<dbReference type="CDD" id="cd06261">
    <property type="entry name" value="TM_PBP2"/>
    <property type="match status" value="1"/>
</dbReference>
<keyword evidence="4 7" id="KW-0812">Transmembrane</keyword>
<dbReference type="PROSITE" id="PS50928">
    <property type="entry name" value="ABC_TM1"/>
    <property type="match status" value="1"/>
</dbReference>
<sequence length="328" mass="36284">MVQAQRRMTSTTEPVEVAGPGGGSTRRRGRRRWPLLLVFLLPALALYTVFIVYPLVSALQYSFFDWTGTRQNGFAGLANFRDLFTKYPLSEQVWRALAHNCVFFIGTMLIQTTGGLLLATLLHRSRRGKRFLQTAYVLPHLVSPIVAGYLWSLMLNPQFGAINAALRGVGLGSLAQPWRGDPHLALPVAIVINAWQWVGFPMLLFAAALAGIPEEYHEAARVDGASAWKSFWQVTFPLLTPVLGIVTVLTFIGNFNILDLIYALQGSKGNPAYSTDVLGLLFYRTAFENPDANAIGQSSALAVCMFILIFGISAAANRFFRRMEARLK</sequence>
<dbReference type="GO" id="GO:0055085">
    <property type="term" value="P:transmembrane transport"/>
    <property type="evidence" value="ECO:0007669"/>
    <property type="project" value="InterPro"/>
</dbReference>
<feature type="domain" description="ABC transmembrane type-1" evidence="9">
    <location>
        <begin position="97"/>
        <end position="316"/>
    </location>
</feature>
<gene>
    <name evidence="10" type="primary">yurN</name>
    <name evidence="10" type="ORF">Airi01_052730</name>
</gene>
<comment type="similarity">
    <text evidence="7">Belongs to the binding-protein-dependent transport system permease family.</text>
</comment>
<name>A0A9W6RJ22_9ACTN</name>
<comment type="caution">
    <text evidence="10">The sequence shown here is derived from an EMBL/GenBank/DDBJ whole genome shotgun (WGS) entry which is preliminary data.</text>
</comment>
<dbReference type="GO" id="GO:0005886">
    <property type="term" value="C:plasma membrane"/>
    <property type="evidence" value="ECO:0007669"/>
    <property type="project" value="UniProtKB-SubCell"/>
</dbReference>
<dbReference type="AlphaFoldDB" id="A0A9W6RJ22"/>
<protein>
    <submittedName>
        <fullName evidence="10">Sugar ABC transporter permease</fullName>
    </submittedName>
</protein>
<evidence type="ECO:0000256" key="5">
    <source>
        <dbReference type="ARBA" id="ARBA00022989"/>
    </source>
</evidence>
<evidence type="ECO:0000259" key="9">
    <source>
        <dbReference type="PROSITE" id="PS50928"/>
    </source>
</evidence>
<dbReference type="InterPro" id="IPR000515">
    <property type="entry name" value="MetI-like"/>
</dbReference>
<accession>A0A9W6RJ22</accession>
<evidence type="ECO:0000256" key="1">
    <source>
        <dbReference type="ARBA" id="ARBA00004651"/>
    </source>
</evidence>
<evidence type="ECO:0000256" key="3">
    <source>
        <dbReference type="ARBA" id="ARBA00022475"/>
    </source>
</evidence>
<feature type="transmembrane region" description="Helical" evidence="7">
    <location>
        <begin position="35"/>
        <end position="56"/>
    </location>
</feature>
<feature type="region of interest" description="Disordered" evidence="8">
    <location>
        <begin position="1"/>
        <end position="27"/>
    </location>
</feature>
<evidence type="ECO:0000256" key="2">
    <source>
        <dbReference type="ARBA" id="ARBA00022448"/>
    </source>
</evidence>
<feature type="compositionally biased region" description="Polar residues" evidence="8">
    <location>
        <begin position="1"/>
        <end position="13"/>
    </location>
</feature>
<keyword evidence="6 7" id="KW-0472">Membrane</keyword>
<dbReference type="PANTHER" id="PTHR43227:SF8">
    <property type="entry name" value="DIACETYLCHITOBIOSE UPTAKE SYSTEM PERMEASE PROTEIN DASB"/>
    <property type="match status" value="1"/>
</dbReference>
<dbReference type="Gene3D" id="1.10.3720.10">
    <property type="entry name" value="MetI-like"/>
    <property type="match status" value="1"/>
</dbReference>
<evidence type="ECO:0000256" key="7">
    <source>
        <dbReference type="RuleBase" id="RU363032"/>
    </source>
</evidence>
<evidence type="ECO:0000256" key="4">
    <source>
        <dbReference type="ARBA" id="ARBA00022692"/>
    </source>
</evidence>
<dbReference type="InterPro" id="IPR035906">
    <property type="entry name" value="MetI-like_sf"/>
</dbReference>
<keyword evidence="2 7" id="KW-0813">Transport</keyword>
<dbReference type="PANTHER" id="PTHR43227">
    <property type="entry name" value="BLL4140 PROTEIN"/>
    <property type="match status" value="1"/>
</dbReference>
<feature type="transmembrane region" description="Helical" evidence="7">
    <location>
        <begin position="300"/>
        <end position="320"/>
    </location>
</feature>
<feature type="transmembrane region" description="Helical" evidence="7">
    <location>
        <begin position="184"/>
        <end position="210"/>
    </location>
</feature>
<keyword evidence="3" id="KW-1003">Cell membrane</keyword>
<dbReference type="SUPFAM" id="SSF161098">
    <property type="entry name" value="MetI-like"/>
    <property type="match status" value="1"/>
</dbReference>
<dbReference type="EMBL" id="BSTJ01000006">
    <property type="protein sequence ID" value="GLY77006.1"/>
    <property type="molecule type" value="Genomic_DNA"/>
</dbReference>
<proteinExistence type="inferred from homology"/>
<evidence type="ECO:0000256" key="6">
    <source>
        <dbReference type="ARBA" id="ARBA00023136"/>
    </source>
</evidence>
<dbReference type="Pfam" id="PF00528">
    <property type="entry name" value="BPD_transp_1"/>
    <property type="match status" value="1"/>
</dbReference>
<evidence type="ECO:0000313" key="11">
    <source>
        <dbReference type="Proteomes" id="UP001165135"/>
    </source>
</evidence>
<feature type="transmembrane region" description="Helical" evidence="7">
    <location>
        <begin position="97"/>
        <end position="119"/>
    </location>
</feature>
<dbReference type="InterPro" id="IPR050809">
    <property type="entry name" value="UgpAE/MalFG_permease"/>
</dbReference>
<comment type="subcellular location">
    <subcellularLocation>
        <location evidence="1 7">Cell membrane</location>
        <topology evidence="1 7">Multi-pass membrane protein</topology>
    </subcellularLocation>
</comment>
<feature type="transmembrane region" description="Helical" evidence="7">
    <location>
        <begin position="231"/>
        <end position="252"/>
    </location>
</feature>
<evidence type="ECO:0000313" key="10">
    <source>
        <dbReference type="EMBL" id="GLY77006.1"/>
    </source>
</evidence>
<keyword evidence="5 7" id="KW-1133">Transmembrane helix</keyword>
<organism evidence="10 11">
    <name type="scientific">Actinoallomurus iriomotensis</name>
    <dbReference type="NCBI Taxonomy" id="478107"/>
    <lineage>
        <taxon>Bacteria</taxon>
        <taxon>Bacillati</taxon>
        <taxon>Actinomycetota</taxon>
        <taxon>Actinomycetes</taxon>
        <taxon>Streptosporangiales</taxon>
        <taxon>Thermomonosporaceae</taxon>
        <taxon>Actinoallomurus</taxon>
    </lineage>
</organism>
<reference evidence="10" key="1">
    <citation type="submission" date="2023-03" db="EMBL/GenBank/DDBJ databases">
        <title>Actinoallomurus iriomotensis NBRC 103681.</title>
        <authorList>
            <person name="Ichikawa N."/>
            <person name="Sato H."/>
            <person name="Tonouchi N."/>
        </authorList>
    </citation>
    <scope>NUCLEOTIDE SEQUENCE</scope>
    <source>
        <strain evidence="10">NBRC 103681</strain>
    </source>
</reference>
<evidence type="ECO:0000256" key="8">
    <source>
        <dbReference type="SAM" id="MobiDB-lite"/>
    </source>
</evidence>
<feature type="transmembrane region" description="Helical" evidence="7">
    <location>
        <begin position="131"/>
        <end position="151"/>
    </location>
</feature>
<dbReference type="Proteomes" id="UP001165135">
    <property type="component" value="Unassembled WGS sequence"/>
</dbReference>